<keyword evidence="6" id="KW-1185">Reference proteome</keyword>
<keyword evidence="2 3" id="KW-0040">ANK repeat</keyword>
<evidence type="ECO:0000256" key="1">
    <source>
        <dbReference type="ARBA" id="ARBA00022737"/>
    </source>
</evidence>
<evidence type="ECO:0000256" key="3">
    <source>
        <dbReference type="PROSITE-ProRule" id="PRU00023"/>
    </source>
</evidence>
<dbReference type="InterPro" id="IPR002110">
    <property type="entry name" value="Ankyrin_rpt"/>
</dbReference>
<proteinExistence type="predicted"/>
<evidence type="ECO:0000256" key="2">
    <source>
        <dbReference type="ARBA" id="ARBA00023043"/>
    </source>
</evidence>
<dbReference type="GO" id="GO:0004842">
    <property type="term" value="F:ubiquitin-protein transferase activity"/>
    <property type="evidence" value="ECO:0007669"/>
    <property type="project" value="TreeGrafter"/>
</dbReference>
<feature type="compositionally biased region" description="Pro residues" evidence="4">
    <location>
        <begin position="230"/>
        <end position="242"/>
    </location>
</feature>
<dbReference type="Gene3D" id="1.25.40.20">
    <property type="entry name" value="Ankyrin repeat-containing domain"/>
    <property type="match status" value="1"/>
</dbReference>
<evidence type="ECO:0000313" key="6">
    <source>
        <dbReference type="Proteomes" id="UP001432322"/>
    </source>
</evidence>
<organism evidence="5 6">
    <name type="scientific">Pristionchus fissidentatus</name>
    <dbReference type="NCBI Taxonomy" id="1538716"/>
    <lineage>
        <taxon>Eukaryota</taxon>
        <taxon>Metazoa</taxon>
        <taxon>Ecdysozoa</taxon>
        <taxon>Nematoda</taxon>
        <taxon>Chromadorea</taxon>
        <taxon>Rhabditida</taxon>
        <taxon>Rhabditina</taxon>
        <taxon>Diplogasteromorpha</taxon>
        <taxon>Diplogasteroidea</taxon>
        <taxon>Neodiplogasteridae</taxon>
        <taxon>Pristionchus</taxon>
    </lineage>
</organism>
<dbReference type="SUPFAM" id="SSF48403">
    <property type="entry name" value="Ankyrin repeat"/>
    <property type="match status" value="1"/>
</dbReference>
<dbReference type="PROSITE" id="PS50297">
    <property type="entry name" value="ANK_REP_REGION"/>
    <property type="match status" value="2"/>
</dbReference>
<reference evidence="5" key="1">
    <citation type="submission" date="2023-10" db="EMBL/GenBank/DDBJ databases">
        <title>Genome assembly of Pristionchus species.</title>
        <authorList>
            <person name="Yoshida K."/>
            <person name="Sommer R.J."/>
        </authorList>
    </citation>
    <scope>NUCLEOTIDE SEQUENCE</scope>
    <source>
        <strain evidence="5">RS5133</strain>
    </source>
</reference>
<dbReference type="GO" id="GO:0031436">
    <property type="term" value="C:BRCA1-BARD1 complex"/>
    <property type="evidence" value="ECO:0007669"/>
    <property type="project" value="TreeGrafter"/>
</dbReference>
<feature type="repeat" description="ANK" evidence="3">
    <location>
        <begin position="76"/>
        <end position="108"/>
    </location>
</feature>
<protein>
    <recommendedName>
        <fullName evidence="7">Ankyrin repeat-containing protein</fullName>
    </recommendedName>
</protein>
<dbReference type="GO" id="GO:0085020">
    <property type="term" value="P:protein K6-linked ubiquitination"/>
    <property type="evidence" value="ECO:0007669"/>
    <property type="project" value="TreeGrafter"/>
</dbReference>
<dbReference type="PANTHER" id="PTHR24171">
    <property type="entry name" value="ANKYRIN REPEAT DOMAIN-CONTAINING PROTEIN 39-RELATED"/>
    <property type="match status" value="1"/>
</dbReference>
<dbReference type="PANTHER" id="PTHR24171:SF8">
    <property type="entry name" value="BRCA1-ASSOCIATED RING DOMAIN PROTEIN 1"/>
    <property type="match status" value="1"/>
</dbReference>
<evidence type="ECO:0000256" key="4">
    <source>
        <dbReference type="SAM" id="MobiDB-lite"/>
    </source>
</evidence>
<evidence type="ECO:0000313" key="5">
    <source>
        <dbReference type="EMBL" id="GMT11703.1"/>
    </source>
</evidence>
<keyword evidence="1" id="KW-0677">Repeat</keyword>
<sequence length="242" mass="27252">AAANNDCYALDLLLAHPLCKETLNMTDIYNRTPLVSSIIGDPSDTQFAQKLLIAGADPNYVGDMVRYNTYIEKAHGDRTALHYAAELGMPKHIQLLLEYGANVNAHDGMRRTPLHYAVHNCKINAVKLLVNRGAEKFVHDETNETPIDVARRMKWKEILEFLQTDCLPTAEPRENRKRGKRRGKDEMEKKRRRSSTDTGYQSESPLNEIDDDVTEAAMVQSQMVPSHSFPAPPPFPIPATPQ</sequence>
<dbReference type="Pfam" id="PF12796">
    <property type="entry name" value="Ank_2"/>
    <property type="match status" value="1"/>
</dbReference>
<dbReference type="GO" id="GO:0070531">
    <property type="term" value="C:BRCA1-A complex"/>
    <property type="evidence" value="ECO:0007669"/>
    <property type="project" value="TreeGrafter"/>
</dbReference>
<gene>
    <name evidence="5" type="ORF">PFISCL1PPCAC_3000</name>
</gene>
<dbReference type="SMART" id="SM00248">
    <property type="entry name" value="ANK"/>
    <property type="match status" value="3"/>
</dbReference>
<dbReference type="Proteomes" id="UP001432322">
    <property type="component" value="Unassembled WGS sequence"/>
</dbReference>
<feature type="compositionally biased region" description="Polar residues" evidence="4">
    <location>
        <begin position="196"/>
        <end position="205"/>
    </location>
</feature>
<dbReference type="AlphaFoldDB" id="A0AAV5UY64"/>
<feature type="region of interest" description="Disordered" evidence="4">
    <location>
        <begin position="170"/>
        <end position="242"/>
    </location>
</feature>
<dbReference type="InterPro" id="IPR036770">
    <property type="entry name" value="Ankyrin_rpt-contain_sf"/>
</dbReference>
<dbReference type="EMBL" id="BTSY01000001">
    <property type="protein sequence ID" value="GMT11703.1"/>
    <property type="molecule type" value="Genomic_DNA"/>
</dbReference>
<comment type="caution">
    <text evidence="5">The sequence shown here is derived from an EMBL/GenBank/DDBJ whole genome shotgun (WGS) entry which is preliminary data.</text>
</comment>
<feature type="non-terminal residue" evidence="5">
    <location>
        <position position="242"/>
    </location>
</feature>
<dbReference type="PROSITE" id="PS50088">
    <property type="entry name" value="ANK_REPEAT"/>
    <property type="match status" value="2"/>
</dbReference>
<accession>A0AAV5UY64</accession>
<name>A0AAV5UY64_9BILA</name>
<feature type="repeat" description="ANK" evidence="3">
    <location>
        <begin position="109"/>
        <end position="141"/>
    </location>
</feature>
<feature type="non-terminal residue" evidence="5">
    <location>
        <position position="1"/>
    </location>
</feature>
<evidence type="ECO:0008006" key="7">
    <source>
        <dbReference type="Google" id="ProtNLM"/>
    </source>
</evidence>